<organism evidence="6">
    <name type="scientific">Arabidopsis lyrata subsp. lyrata</name>
    <name type="common">Lyre-leaved rock-cress</name>
    <dbReference type="NCBI Taxonomy" id="81972"/>
    <lineage>
        <taxon>Eukaryota</taxon>
        <taxon>Viridiplantae</taxon>
        <taxon>Streptophyta</taxon>
        <taxon>Embryophyta</taxon>
        <taxon>Tracheophyta</taxon>
        <taxon>Spermatophyta</taxon>
        <taxon>Magnoliopsida</taxon>
        <taxon>eudicotyledons</taxon>
        <taxon>Gunneridae</taxon>
        <taxon>Pentapetalae</taxon>
        <taxon>rosids</taxon>
        <taxon>malvids</taxon>
        <taxon>Brassicales</taxon>
        <taxon>Brassicaceae</taxon>
        <taxon>Camelineae</taxon>
        <taxon>Arabidopsis</taxon>
    </lineage>
</organism>
<dbReference type="PROSITE" id="PS50104">
    <property type="entry name" value="TIR"/>
    <property type="match status" value="1"/>
</dbReference>
<dbReference type="GO" id="GO:0016787">
    <property type="term" value="F:hydrolase activity"/>
    <property type="evidence" value="ECO:0007669"/>
    <property type="project" value="UniProtKB-KW"/>
</dbReference>
<evidence type="ECO:0000259" key="4">
    <source>
        <dbReference type="PROSITE" id="PS50104"/>
    </source>
</evidence>
<evidence type="ECO:0000256" key="2">
    <source>
        <dbReference type="ARBA" id="ARBA00022801"/>
    </source>
</evidence>
<dbReference type="PANTHER" id="PTHR11017">
    <property type="entry name" value="LEUCINE-RICH REPEAT-CONTAINING PROTEIN"/>
    <property type="match status" value="1"/>
</dbReference>
<keyword evidence="2" id="KW-0378">Hydrolase</keyword>
<dbReference type="GO" id="GO:0007165">
    <property type="term" value="P:signal transduction"/>
    <property type="evidence" value="ECO:0007669"/>
    <property type="project" value="InterPro"/>
</dbReference>
<evidence type="ECO:0000256" key="1">
    <source>
        <dbReference type="ARBA" id="ARBA00022737"/>
    </source>
</evidence>
<reference evidence="6" key="1">
    <citation type="journal article" date="2011" name="Nat. Genet.">
        <title>The Arabidopsis lyrata genome sequence and the basis of rapid genome size change.</title>
        <authorList>
            <person name="Hu T.T."/>
            <person name="Pattyn P."/>
            <person name="Bakker E.G."/>
            <person name="Cao J."/>
            <person name="Cheng J.-F."/>
            <person name="Clark R.M."/>
            <person name="Fahlgren N."/>
            <person name="Fawcett J.A."/>
            <person name="Grimwood J."/>
            <person name="Gundlach H."/>
            <person name="Haberer G."/>
            <person name="Hollister J.D."/>
            <person name="Ossowski S."/>
            <person name="Ottilar R.P."/>
            <person name="Salamov A.A."/>
            <person name="Schneeberger K."/>
            <person name="Spannagl M."/>
            <person name="Wang X."/>
            <person name="Yang L."/>
            <person name="Nasrallah M.E."/>
            <person name="Bergelson J."/>
            <person name="Carrington J.C."/>
            <person name="Gaut B.S."/>
            <person name="Schmutz J."/>
            <person name="Mayer K.F.X."/>
            <person name="Van de Peer Y."/>
            <person name="Grigoriev I.V."/>
            <person name="Nordborg M."/>
            <person name="Weigel D."/>
            <person name="Guo Y.-L."/>
        </authorList>
    </citation>
    <scope>NUCLEOTIDE SEQUENCE [LARGE SCALE GENOMIC DNA]</scope>
    <source>
        <strain evidence="6">cv. MN47</strain>
    </source>
</reference>
<dbReference type="HOGENOM" id="CLU_001561_2_3_1"/>
<dbReference type="Pfam" id="PF00931">
    <property type="entry name" value="NB-ARC"/>
    <property type="match status" value="1"/>
</dbReference>
<dbReference type="PANTHER" id="PTHR11017:SF225">
    <property type="entry name" value="ADP-RIBOSYL CYCLASE_CYCLIC ADP-RIBOSE HYDROLASE-RELATED"/>
    <property type="match status" value="1"/>
</dbReference>
<dbReference type="InterPro" id="IPR044974">
    <property type="entry name" value="Disease_R_plants"/>
</dbReference>
<keyword evidence="1" id="KW-0677">Repeat</keyword>
<sequence length="391" mass="44010">MFNDERIERSQTIAPALTQAIRESRISIVVLSKNYASSSWCLDELLEILNCKENAGQIVMTIFHGVNPSDVRKQTGEFGIAFKETCARKTKEEMIKWTHALNFVGNIAGVHSKDFDDIVGLKAHLTEIESLLYLDYDKVKMVGISGPAGIGKSTIARALHSLLSSSFHHSCYMENLIESKANSALEYRSKLSLQEQLLSQVLNLKDIRIRHLGAIRERLHDQRVLIILDDVKEAEQLEVLADIKWFGPGSRIIVITENKDILLQHGICDIYHVGFPSQEDALKIFCLYAFRQTSPPDGYMKLHECEMVVKYCGSLPLNLHVLGTAFRGRRFIYLSLSEKSQALFDYLIRCSALENGRETDEPPSGDLTKILADLGEEIGDDLDIELVSLLI</sequence>
<dbReference type="InterPro" id="IPR003593">
    <property type="entry name" value="AAA+_ATPase"/>
</dbReference>
<protein>
    <submittedName>
        <fullName evidence="5">Predicted protein</fullName>
    </submittedName>
</protein>
<dbReference type="AlphaFoldDB" id="D7KT49"/>
<dbReference type="InterPro" id="IPR027417">
    <property type="entry name" value="P-loop_NTPase"/>
</dbReference>
<evidence type="ECO:0000313" key="5">
    <source>
        <dbReference type="EMBL" id="EFH63264.1"/>
    </source>
</evidence>
<dbReference type="InterPro" id="IPR000157">
    <property type="entry name" value="TIR_dom"/>
</dbReference>
<dbReference type="SUPFAM" id="SSF52540">
    <property type="entry name" value="P-loop containing nucleoside triphosphate hydrolases"/>
    <property type="match status" value="1"/>
</dbReference>
<keyword evidence="3" id="KW-0520">NAD</keyword>
<dbReference type="Pfam" id="PF01582">
    <property type="entry name" value="TIR"/>
    <property type="match status" value="1"/>
</dbReference>
<gene>
    <name evidence="5" type="ORF">ARALYDRAFT_676019</name>
</gene>
<proteinExistence type="predicted"/>
<dbReference type="SMART" id="SM00382">
    <property type="entry name" value="AAA"/>
    <property type="match status" value="1"/>
</dbReference>
<keyword evidence="6" id="KW-1185">Reference proteome</keyword>
<dbReference type="Proteomes" id="UP000008694">
    <property type="component" value="Unassembled WGS sequence"/>
</dbReference>
<dbReference type="FunFam" id="3.40.50.300:FF:001002">
    <property type="entry name" value="Disease resistance protein (TIR-NBS-LRR class)"/>
    <property type="match status" value="1"/>
</dbReference>
<dbReference type="GO" id="GO:0006952">
    <property type="term" value="P:defense response"/>
    <property type="evidence" value="ECO:0007669"/>
    <property type="project" value="InterPro"/>
</dbReference>
<dbReference type="STRING" id="81972.D7KT49"/>
<dbReference type="InterPro" id="IPR002182">
    <property type="entry name" value="NB-ARC"/>
</dbReference>
<dbReference type="Gene3D" id="3.40.50.10140">
    <property type="entry name" value="Toll/interleukin-1 receptor homology (TIR) domain"/>
    <property type="match status" value="1"/>
</dbReference>
<name>D7KT49_ARALL</name>
<dbReference type="EMBL" id="GL348714">
    <property type="protein sequence ID" value="EFH63264.1"/>
    <property type="molecule type" value="Genomic_DNA"/>
</dbReference>
<accession>D7KT49</accession>
<dbReference type="InterPro" id="IPR035897">
    <property type="entry name" value="Toll_tir_struct_dom_sf"/>
</dbReference>
<dbReference type="Gramene" id="Al_scaffold_0002_1169">
    <property type="protein sequence ID" value="Al_scaffold_0002_1169"/>
    <property type="gene ID" value="Al_scaffold_0002_1169"/>
</dbReference>
<dbReference type="SMART" id="SM00255">
    <property type="entry name" value="TIR"/>
    <property type="match status" value="1"/>
</dbReference>
<evidence type="ECO:0000256" key="3">
    <source>
        <dbReference type="ARBA" id="ARBA00023027"/>
    </source>
</evidence>
<evidence type="ECO:0000313" key="6">
    <source>
        <dbReference type="Proteomes" id="UP000008694"/>
    </source>
</evidence>
<feature type="domain" description="TIR" evidence="4">
    <location>
        <begin position="1"/>
        <end position="129"/>
    </location>
</feature>
<dbReference type="SUPFAM" id="SSF52200">
    <property type="entry name" value="Toll/Interleukin receptor TIR domain"/>
    <property type="match status" value="1"/>
</dbReference>
<dbReference type="PRINTS" id="PR00364">
    <property type="entry name" value="DISEASERSIST"/>
</dbReference>
<dbReference type="Gene3D" id="3.40.50.300">
    <property type="entry name" value="P-loop containing nucleotide triphosphate hydrolases"/>
    <property type="match status" value="1"/>
</dbReference>
<dbReference type="GO" id="GO:0043531">
    <property type="term" value="F:ADP binding"/>
    <property type="evidence" value="ECO:0007669"/>
    <property type="project" value="InterPro"/>
</dbReference>